<evidence type="ECO:0008006" key="4">
    <source>
        <dbReference type="Google" id="ProtNLM"/>
    </source>
</evidence>
<feature type="signal peptide" evidence="1">
    <location>
        <begin position="1"/>
        <end position="18"/>
    </location>
</feature>
<reference evidence="2 3" key="1">
    <citation type="submission" date="2019-01" db="EMBL/GenBank/DDBJ databases">
        <title>A draft genome assembly of the solar-powered sea slug Elysia chlorotica.</title>
        <authorList>
            <person name="Cai H."/>
            <person name="Li Q."/>
            <person name="Fang X."/>
            <person name="Li J."/>
            <person name="Curtis N.E."/>
            <person name="Altenburger A."/>
            <person name="Shibata T."/>
            <person name="Feng M."/>
            <person name="Maeda T."/>
            <person name="Schwartz J.A."/>
            <person name="Shigenobu S."/>
            <person name="Lundholm N."/>
            <person name="Nishiyama T."/>
            <person name="Yang H."/>
            <person name="Hasebe M."/>
            <person name="Li S."/>
            <person name="Pierce S.K."/>
            <person name="Wang J."/>
        </authorList>
    </citation>
    <scope>NUCLEOTIDE SEQUENCE [LARGE SCALE GENOMIC DNA]</scope>
    <source>
        <strain evidence="2">EC2010</strain>
        <tissue evidence="2">Whole organism of an adult</tissue>
    </source>
</reference>
<gene>
    <name evidence="2" type="ORF">EGW08_002503</name>
</gene>
<protein>
    <recommendedName>
        <fullName evidence="4">Secreted protein</fullName>
    </recommendedName>
</protein>
<evidence type="ECO:0000313" key="2">
    <source>
        <dbReference type="EMBL" id="RUS89685.1"/>
    </source>
</evidence>
<accession>A0A3S0ZYB8</accession>
<evidence type="ECO:0000313" key="3">
    <source>
        <dbReference type="Proteomes" id="UP000271974"/>
    </source>
</evidence>
<feature type="non-terminal residue" evidence="2">
    <location>
        <position position="108"/>
    </location>
</feature>
<dbReference type="EMBL" id="RQTK01000049">
    <property type="protein sequence ID" value="RUS89685.1"/>
    <property type="molecule type" value="Genomic_DNA"/>
</dbReference>
<evidence type="ECO:0000256" key="1">
    <source>
        <dbReference type="SAM" id="SignalP"/>
    </source>
</evidence>
<dbReference type="Proteomes" id="UP000271974">
    <property type="component" value="Unassembled WGS sequence"/>
</dbReference>
<keyword evidence="3" id="KW-1185">Reference proteome</keyword>
<comment type="caution">
    <text evidence="2">The sequence shown here is derived from an EMBL/GenBank/DDBJ whole genome shotgun (WGS) entry which is preliminary data.</text>
</comment>
<keyword evidence="1" id="KW-0732">Signal</keyword>
<name>A0A3S0ZYB8_ELYCH</name>
<proteinExistence type="predicted"/>
<feature type="chain" id="PRO_5018536397" description="Secreted protein" evidence="1">
    <location>
        <begin position="19"/>
        <end position="108"/>
    </location>
</feature>
<sequence length="108" mass="12198">MLLFGLCWSNILISECTIHECPMTVYDILVHALPCHFNDINKSTCRNQRRLEKLKCTVCFVAGRAEAALLSLGFPASWCASPHLETRCNYCNQLSKLPEFIGCPHLNI</sequence>
<dbReference type="AlphaFoldDB" id="A0A3S0ZYB8"/>
<organism evidence="2 3">
    <name type="scientific">Elysia chlorotica</name>
    <name type="common">Eastern emerald elysia</name>
    <name type="synonym">Sea slug</name>
    <dbReference type="NCBI Taxonomy" id="188477"/>
    <lineage>
        <taxon>Eukaryota</taxon>
        <taxon>Metazoa</taxon>
        <taxon>Spiralia</taxon>
        <taxon>Lophotrochozoa</taxon>
        <taxon>Mollusca</taxon>
        <taxon>Gastropoda</taxon>
        <taxon>Heterobranchia</taxon>
        <taxon>Euthyneura</taxon>
        <taxon>Panpulmonata</taxon>
        <taxon>Sacoglossa</taxon>
        <taxon>Placobranchoidea</taxon>
        <taxon>Plakobranchidae</taxon>
        <taxon>Elysia</taxon>
    </lineage>
</organism>